<reference evidence="2" key="1">
    <citation type="submission" date="2022-05" db="EMBL/GenBank/DDBJ databases">
        <authorList>
            <person name="Jo J.-H."/>
            <person name="Im W.-T."/>
        </authorList>
    </citation>
    <scope>NUCLEOTIDE SEQUENCE</scope>
    <source>
        <strain evidence="2">SE158</strain>
    </source>
</reference>
<evidence type="ECO:0000313" key="2">
    <source>
        <dbReference type="EMBL" id="MCL6684532.1"/>
    </source>
</evidence>
<evidence type="ECO:0008006" key="4">
    <source>
        <dbReference type="Google" id="ProtNLM"/>
    </source>
</evidence>
<name>A0ABT0RPZ1_9SPHN</name>
<sequence>MMRGALFAAAAALAASGASAQASDPRTPAVLAAIHAQLGQDGFGPNAQYAIAFSDLNDDHHPEAIVHIGGPNFCGSGGCTTFVLTETEAGWLPLGRITVSRLPIYRLPVHHGGWFDLGVYVSGGGAQPGVRALRYEGTKYRSNPSKGEVVWRLPSEATLLMPATSEFIPIGQ</sequence>
<feature type="signal peptide" evidence="1">
    <location>
        <begin position="1"/>
        <end position="20"/>
    </location>
</feature>
<evidence type="ECO:0000313" key="3">
    <source>
        <dbReference type="Proteomes" id="UP001165363"/>
    </source>
</evidence>
<dbReference type="EMBL" id="JAMGBD010000002">
    <property type="protein sequence ID" value="MCL6684532.1"/>
    <property type="molecule type" value="Genomic_DNA"/>
</dbReference>
<dbReference type="Proteomes" id="UP001165363">
    <property type="component" value="Unassembled WGS sequence"/>
</dbReference>
<gene>
    <name evidence="2" type="ORF">LZ536_11565</name>
</gene>
<keyword evidence="3" id="KW-1185">Reference proteome</keyword>
<proteinExistence type="predicted"/>
<feature type="chain" id="PRO_5047529121" description="Lipoprotein" evidence="1">
    <location>
        <begin position="21"/>
        <end position="172"/>
    </location>
</feature>
<comment type="caution">
    <text evidence="2">The sequence shown here is derived from an EMBL/GenBank/DDBJ whole genome shotgun (WGS) entry which is preliminary data.</text>
</comment>
<evidence type="ECO:0000256" key="1">
    <source>
        <dbReference type="SAM" id="SignalP"/>
    </source>
</evidence>
<dbReference type="RefSeq" id="WP_249848939.1">
    <property type="nucleotide sequence ID" value="NZ_JAMGBD010000002.1"/>
</dbReference>
<protein>
    <recommendedName>
        <fullName evidence="4">Lipoprotein</fullName>
    </recommendedName>
</protein>
<organism evidence="2 3">
    <name type="scientific">Sphingomonas alba</name>
    <dbReference type="NCBI Taxonomy" id="2908208"/>
    <lineage>
        <taxon>Bacteria</taxon>
        <taxon>Pseudomonadati</taxon>
        <taxon>Pseudomonadota</taxon>
        <taxon>Alphaproteobacteria</taxon>
        <taxon>Sphingomonadales</taxon>
        <taxon>Sphingomonadaceae</taxon>
        <taxon>Sphingomonas</taxon>
    </lineage>
</organism>
<keyword evidence="1" id="KW-0732">Signal</keyword>
<accession>A0ABT0RPZ1</accession>